<accession>A0ABN2WBQ9</accession>
<keyword evidence="3" id="KW-1185">Reference proteome</keyword>
<comment type="caution">
    <text evidence="2">The sequence shown here is derived from an EMBL/GenBank/DDBJ whole genome shotgun (WGS) entry which is preliminary data.</text>
</comment>
<dbReference type="Proteomes" id="UP001500984">
    <property type="component" value="Unassembled WGS sequence"/>
</dbReference>
<feature type="region of interest" description="Disordered" evidence="1">
    <location>
        <begin position="1"/>
        <end position="28"/>
    </location>
</feature>
<evidence type="ECO:0000313" key="2">
    <source>
        <dbReference type="EMBL" id="GAA2088637.1"/>
    </source>
</evidence>
<dbReference type="EMBL" id="BAAAPZ010000002">
    <property type="protein sequence ID" value="GAA2088637.1"/>
    <property type="molecule type" value="Genomic_DNA"/>
</dbReference>
<evidence type="ECO:0008006" key="4">
    <source>
        <dbReference type="Google" id="ProtNLM"/>
    </source>
</evidence>
<organism evidence="2 3">
    <name type="scientific">Brevibacterium salitolerans</name>
    <dbReference type="NCBI Taxonomy" id="1403566"/>
    <lineage>
        <taxon>Bacteria</taxon>
        <taxon>Bacillati</taxon>
        <taxon>Actinomycetota</taxon>
        <taxon>Actinomycetes</taxon>
        <taxon>Micrococcales</taxon>
        <taxon>Brevibacteriaceae</taxon>
        <taxon>Brevibacterium</taxon>
    </lineage>
</organism>
<dbReference type="RefSeq" id="WP_291799169.1">
    <property type="nucleotide sequence ID" value="NZ_BAAAPZ010000002.1"/>
</dbReference>
<protein>
    <recommendedName>
        <fullName evidence="4">ATP/GTP-binding protein</fullName>
    </recommendedName>
</protein>
<sequence length="99" mass="11224">MPRSSSSRRSNKWQRERRELSTGFATRRRVDDASDGQWIVQEVSGNGSGKTYTCPGCNQTLTASVPHTVAWREEAGYGISIGPGARRHWHTSCFRSRRR</sequence>
<evidence type="ECO:0000313" key="3">
    <source>
        <dbReference type="Proteomes" id="UP001500984"/>
    </source>
</evidence>
<reference evidence="2 3" key="1">
    <citation type="journal article" date="2019" name="Int. J. Syst. Evol. Microbiol.">
        <title>The Global Catalogue of Microorganisms (GCM) 10K type strain sequencing project: providing services to taxonomists for standard genome sequencing and annotation.</title>
        <authorList>
            <consortium name="The Broad Institute Genomics Platform"/>
            <consortium name="The Broad Institute Genome Sequencing Center for Infectious Disease"/>
            <person name="Wu L."/>
            <person name="Ma J."/>
        </authorList>
    </citation>
    <scope>NUCLEOTIDE SEQUENCE [LARGE SCALE GENOMIC DNA]</scope>
    <source>
        <strain evidence="2 3">JCM 15900</strain>
    </source>
</reference>
<name>A0ABN2WBQ9_9MICO</name>
<proteinExistence type="predicted"/>
<gene>
    <name evidence="2" type="ORF">GCM10009823_03860</name>
</gene>
<evidence type="ECO:0000256" key="1">
    <source>
        <dbReference type="SAM" id="MobiDB-lite"/>
    </source>
</evidence>